<comment type="caution">
    <text evidence="9">The sequence shown here is derived from an EMBL/GenBank/DDBJ whole genome shotgun (WGS) entry which is preliminary data.</text>
</comment>
<keyword evidence="5 7" id="KW-0408">Iron</keyword>
<dbReference type="Gene3D" id="1.10.630.10">
    <property type="entry name" value="Cytochrome P450"/>
    <property type="match status" value="1"/>
</dbReference>
<sequence>MSMSMFPSMNDTAMPAVDNTLLIEATRRWPVAATALFACALVLIVQAVFKSDPFANIPMVGAEYGGQESRRKKFFKEHAFQITTSRKSMSIVIAPKFMNELKRLPDDVLSFNKAIEETLHAKYTGVETNVELLPHTVKTSLTPALSALAYPIFYAFEAMTYDRAAWLNPIISDEVVEAMRIELPQSGEWTEVKIIDKLMRIVGMVSGRVFIGPELCRNEAYLDAAINYTVDLMKAVRKVATIPPYLRPILASRSSEVKKLNKRIVEAGIFLKPVVKARRQGAEDPDYQKPNDMLQWMLESQTKFGQKNDTELARYQLGLSFAAIHTTSTTATNALYTLAAMPEFVPVLRRDIQQALVESKGVFTSIAMQNMKKLDSFLKECMRFHLLGPASFQRKVLKTFTLSNGQVIPKGSIIEVPTIGIYNDKEFFPDADEFDPLRFYKLRLSKKEQKTGSKQAEVVASAQFVSVGQSSLTFGYGRHACPGRFFAVNEIKMIMATLLLNYDLMNPGGSRERHPNLVSGAMTYPDPNRVILLKKL</sequence>
<name>A0A166R2C9_9PEZI</name>
<dbReference type="GO" id="GO:0005506">
    <property type="term" value="F:iron ion binding"/>
    <property type="evidence" value="ECO:0007669"/>
    <property type="project" value="InterPro"/>
</dbReference>
<keyword evidence="10" id="KW-1185">Reference proteome</keyword>
<dbReference type="InterPro" id="IPR001128">
    <property type="entry name" value="Cyt_P450"/>
</dbReference>
<dbReference type="EMBL" id="LFIV01000122">
    <property type="protein sequence ID" value="KZL68668.1"/>
    <property type="molecule type" value="Genomic_DNA"/>
</dbReference>
<dbReference type="InterPro" id="IPR017972">
    <property type="entry name" value="Cyt_P450_CS"/>
</dbReference>
<evidence type="ECO:0000256" key="3">
    <source>
        <dbReference type="ARBA" id="ARBA00022723"/>
    </source>
</evidence>
<proteinExistence type="inferred from homology"/>
<dbReference type="CDD" id="cd11041">
    <property type="entry name" value="CYP503A1-like"/>
    <property type="match status" value="1"/>
</dbReference>
<evidence type="ECO:0000256" key="8">
    <source>
        <dbReference type="RuleBase" id="RU000461"/>
    </source>
</evidence>
<evidence type="ECO:0000313" key="9">
    <source>
        <dbReference type="EMBL" id="KZL68668.1"/>
    </source>
</evidence>
<dbReference type="Pfam" id="PF00067">
    <property type="entry name" value="p450"/>
    <property type="match status" value="1"/>
</dbReference>
<dbReference type="PANTHER" id="PTHR46206">
    <property type="entry name" value="CYTOCHROME P450"/>
    <property type="match status" value="1"/>
</dbReference>
<dbReference type="PRINTS" id="PR00465">
    <property type="entry name" value="EP450IV"/>
</dbReference>
<accession>A0A166R2C9</accession>
<dbReference type="PANTHER" id="PTHR46206:SF7">
    <property type="entry name" value="P450, PUTATIVE (EUROFUNG)-RELATED"/>
    <property type="match status" value="1"/>
</dbReference>
<reference evidence="9 10" key="1">
    <citation type="submission" date="2015-06" db="EMBL/GenBank/DDBJ databases">
        <title>Survival trade-offs in plant roots during colonization by closely related pathogenic and mutualistic fungi.</title>
        <authorList>
            <person name="Hacquard S."/>
            <person name="Kracher B."/>
            <person name="Hiruma K."/>
            <person name="Weinman A."/>
            <person name="Muench P."/>
            <person name="Garrido Oter R."/>
            <person name="Ver Loren van Themaat E."/>
            <person name="Dallerey J.-F."/>
            <person name="Damm U."/>
            <person name="Henrissat B."/>
            <person name="Lespinet O."/>
            <person name="Thon M."/>
            <person name="Kemen E."/>
            <person name="McHardy A.C."/>
            <person name="Schulze-Lefert P."/>
            <person name="O'Connell R.J."/>
        </authorList>
    </citation>
    <scope>NUCLEOTIDE SEQUENCE [LARGE SCALE GENOMIC DNA]</scope>
    <source>
        <strain evidence="9 10">0861</strain>
    </source>
</reference>
<dbReference type="STRING" id="708197.A0A166R2C9"/>
<dbReference type="InterPro" id="IPR036396">
    <property type="entry name" value="Cyt_P450_sf"/>
</dbReference>
<dbReference type="GO" id="GO:0020037">
    <property type="term" value="F:heme binding"/>
    <property type="evidence" value="ECO:0007669"/>
    <property type="project" value="InterPro"/>
</dbReference>
<evidence type="ECO:0000256" key="7">
    <source>
        <dbReference type="PIRSR" id="PIRSR602403-1"/>
    </source>
</evidence>
<dbReference type="Proteomes" id="UP000076552">
    <property type="component" value="Unassembled WGS sequence"/>
</dbReference>
<keyword evidence="4 8" id="KW-0560">Oxidoreductase</keyword>
<dbReference type="GO" id="GO:0016705">
    <property type="term" value="F:oxidoreductase activity, acting on paired donors, with incorporation or reduction of molecular oxygen"/>
    <property type="evidence" value="ECO:0007669"/>
    <property type="project" value="InterPro"/>
</dbReference>
<evidence type="ECO:0000256" key="4">
    <source>
        <dbReference type="ARBA" id="ARBA00023002"/>
    </source>
</evidence>
<evidence type="ECO:0000256" key="1">
    <source>
        <dbReference type="ARBA" id="ARBA00001971"/>
    </source>
</evidence>
<keyword evidence="3 7" id="KW-0479">Metal-binding</keyword>
<comment type="cofactor">
    <cofactor evidence="1 7">
        <name>heme</name>
        <dbReference type="ChEBI" id="CHEBI:30413"/>
    </cofactor>
</comment>
<feature type="binding site" description="axial binding residue" evidence="7">
    <location>
        <position position="481"/>
    </location>
    <ligand>
        <name>heme</name>
        <dbReference type="ChEBI" id="CHEBI:30413"/>
    </ligand>
    <ligandPart>
        <name>Fe</name>
        <dbReference type="ChEBI" id="CHEBI:18248"/>
    </ligandPart>
</feature>
<keyword evidence="6 8" id="KW-0503">Monooxygenase</keyword>
<evidence type="ECO:0000313" key="10">
    <source>
        <dbReference type="Proteomes" id="UP000076552"/>
    </source>
</evidence>
<gene>
    <name evidence="9" type="ORF">CT0861_03835</name>
</gene>
<dbReference type="InterPro" id="IPR002403">
    <property type="entry name" value="Cyt_P450_E_grp-IV"/>
</dbReference>
<dbReference type="GO" id="GO:0004497">
    <property type="term" value="F:monooxygenase activity"/>
    <property type="evidence" value="ECO:0007669"/>
    <property type="project" value="UniProtKB-KW"/>
</dbReference>
<evidence type="ECO:0000256" key="6">
    <source>
        <dbReference type="ARBA" id="ARBA00023033"/>
    </source>
</evidence>
<comment type="similarity">
    <text evidence="2 8">Belongs to the cytochrome P450 family.</text>
</comment>
<dbReference type="PROSITE" id="PS00086">
    <property type="entry name" value="CYTOCHROME_P450"/>
    <property type="match status" value="1"/>
</dbReference>
<protein>
    <submittedName>
        <fullName evidence="9">Cytochrome P450</fullName>
    </submittedName>
</protein>
<dbReference type="SUPFAM" id="SSF48264">
    <property type="entry name" value="Cytochrome P450"/>
    <property type="match status" value="1"/>
</dbReference>
<organism evidence="9 10">
    <name type="scientific">Colletotrichum tofieldiae</name>
    <dbReference type="NCBI Taxonomy" id="708197"/>
    <lineage>
        <taxon>Eukaryota</taxon>
        <taxon>Fungi</taxon>
        <taxon>Dikarya</taxon>
        <taxon>Ascomycota</taxon>
        <taxon>Pezizomycotina</taxon>
        <taxon>Sordariomycetes</taxon>
        <taxon>Hypocreomycetidae</taxon>
        <taxon>Glomerellales</taxon>
        <taxon>Glomerellaceae</taxon>
        <taxon>Colletotrichum</taxon>
        <taxon>Colletotrichum spaethianum species complex</taxon>
    </lineage>
</organism>
<evidence type="ECO:0000256" key="5">
    <source>
        <dbReference type="ARBA" id="ARBA00023004"/>
    </source>
</evidence>
<keyword evidence="7 8" id="KW-0349">Heme</keyword>
<dbReference type="AlphaFoldDB" id="A0A166R2C9"/>
<evidence type="ECO:0000256" key="2">
    <source>
        <dbReference type="ARBA" id="ARBA00010617"/>
    </source>
</evidence>